<feature type="transmembrane region" description="Helical" evidence="1">
    <location>
        <begin position="21"/>
        <end position="43"/>
    </location>
</feature>
<keyword evidence="1" id="KW-0812">Transmembrane</keyword>
<keyword evidence="3" id="KW-1185">Reference proteome</keyword>
<feature type="transmembrane region" description="Helical" evidence="1">
    <location>
        <begin position="156"/>
        <end position="176"/>
    </location>
</feature>
<dbReference type="RefSeq" id="WP_307278114.1">
    <property type="nucleotide sequence ID" value="NZ_JAUSZT010000002.1"/>
</dbReference>
<protein>
    <recommendedName>
        <fullName evidence="4">ECF transporter S component</fullName>
    </recommendedName>
</protein>
<feature type="transmembrane region" description="Helical" evidence="1">
    <location>
        <begin position="123"/>
        <end position="144"/>
    </location>
</feature>
<keyword evidence="1" id="KW-1133">Transmembrane helix</keyword>
<dbReference type="Proteomes" id="UP001237780">
    <property type="component" value="Unassembled WGS sequence"/>
</dbReference>
<name>A0ABU0S7X7_9HYPH</name>
<dbReference type="EMBL" id="JAUSZT010000002">
    <property type="protein sequence ID" value="MDQ0996055.1"/>
    <property type="molecule type" value="Genomic_DNA"/>
</dbReference>
<evidence type="ECO:0000313" key="2">
    <source>
        <dbReference type="EMBL" id="MDQ0996055.1"/>
    </source>
</evidence>
<feature type="transmembrane region" description="Helical" evidence="1">
    <location>
        <begin position="196"/>
        <end position="216"/>
    </location>
</feature>
<proteinExistence type="predicted"/>
<evidence type="ECO:0008006" key="4">
    <source>
        <dbReference type="Google" id="ProtNLM"/>
    </source>
</evidence>
<reference evidence="2 3" key="1">
    <citation type="submission" date="2023-07" db="EMBL/GenBank/DDBJ databases">
        <title>Comparative genomics of wheat-associated soil bacteria to identify genetic determinants of phenazine resistance.</title>
        <authorList>
            <person name="Mouncey N."/>
        </authorList>
    </citation>
    <scope>NUCLEOTIDE SEQUENCE [LARGE SCALE GENOMIC DNA]</scope>
    <source>
        <strain evidence="2 3">W4I11</strain>
    </source>
</reference>
<sequence>MAQDRLEHEPTRTIGDDALRQIATVALLSVLLGFVMQGFILAAKLAGGSAPAGVLFISDLAQGVTWSFFVCTGVSIGVFLSKARASVAGLIALASAPIAVAFAKSAQKTMNGILKVADQPAVLSLATISILRAIEYGILGWLLAKLVQQDSLKIDRYIGSGVLIGVVFGGAIAFLTYSSSVSMGTALTLPKTLGTVVSEVGSPIGCALLIYIGQWITHRHKLISQQDS</sequence>
<organism evidence="2 3">
    <name type="scientific">Phyllobacterium ifriqiyense</name>
    <dbReference type="NCBI Taxonomy" id="314238"/>
    <lineage>
        <taxon>Bacteria</taxon>
        <taxon>Pseudomonadati</taxon>
        <taxon>Pseudomonadota</taxon>
        <taxon>Alphaproteobacteria</taxon>
        <taxon>Hyphomicrobiales</taxon>
        <taxon>Phyllobacteriaceae</taxon>
        <taxon>Phyllobacterium</taxon>
    </lineage>
</organism>
<keyword evidence="1" id="KW-0472">Membrane</keyword>
<evidence type="ECO:0000256" key="1">
    <source>
        <dbReference type="SAM" id="Phobius"/>
    </source>
</evidence>
<comment type="caution">
    <text evidence="2">The sequence shown here is derived from an EMBL/GenBank/DDBJ whole genome shotgun (WGS) entry which is preliminary data.</text>
</comment>
<accession>A0ABU0S7X7</accession>
<feature type="transmembrane region" description="Helical" evidence="1">
    <location>
        <begin position="87"/>
        <end position="103"/>
    </location>
</feature>
<gene>
    <name evidence="2" type="ORF">QFZ34_001232</name>
</gene>
<evidence type="ECO:0000313" key="3">
    <source>
        <dbReference type="Proteomes" id="UP001237780"/>
    </source>
</evidence>
<feature type="transmembrane region" description="Helical" evidence="1">
    <location>
        <begin position="63"/>
        <end position="80"/>
    </location>
</feature>